<feature type="region of interest" description="Disordered" evidence="1">
    <location>
        <begin position="41"/>
        <end position="74"/>
    </location>
</feature>
<protein>
    <submittedName>
        <fullName evidence="2">Uncharacterized protein</fullName>
    </submittedName>
</protein>
<evidence type="ECO:0000313" key="3">
    <source>
        <dbReference type="Proteomes" id="UP000053593"/>
    </source>
</evidence>
<name>A0A0D0AJH1_9AGAR</name>
<dbReference type="Proteomes" id="UP000053593">
    <property type="component" value="Unassembled WGS sequence"/>
</dbReference>
<dbReference type="EMBL" id="KN834908">
    <property type="protein sequence ID" value="KIK50340.1"/>
    <property type="molecule type" value="Genomic_DNA"/>
</dbReference>
<organism evidence="2 3">
    <name type="scientific">Collybiopsis luxurians FD-317 M1</name>
    <dbReference type="NCBI Taxonomy" id="944289"/>
    <lineage>
        <taxon>Eukaryota</taxon>
        <taxon>Fungi</taxon>
        <taxon>Dikarya</taxon>
        <taxon>Basidiomycota</taxon>
        <taxon>Agaricomycotina</taxon>
        <taxon>Agaricomycetes</taxon>
        <taxon>Agaricomycetidae</taxon>
        <taxon>Agaricales</taxon>
        <taxon>Marasmiineae</taxon>
        <taxon>Omphalotaceae</taxon>
        <taxon>Collybiopsis</taxon>
        <taxon>Collybiopsis luxurians</taxon>
    </lineage>
</organism>
<sequence>MLDCTFDYASDQQIELIIADGRFSKDIKVAGAVNLTARQRKQEGLDNGWRRDEGRQGTGTEQASGGEENVSRLLRPLSHTPIKSEEMAKIGNFTVLDCALGSIAANGLLQEGRTSLSKNNI</sequence>
<dbReference type="HOGENOM" id="CLU_2038334_0_0_1"/>
<gene>
    <name evidence="2" type="ORF">GYMLUDRAFT_253066</name>
</gene>
<evidence type="ECO:0000313" key="2">
    <source>
        <dbReference type="EMBL" id="KIK50340.1"/>
    </source>
</evidence>
<evidence type="ECO:0000256" key="1">
    <source>
        <dbReference type="SAM" id="MobiDB-lite"/>
    </source>
</evidence>
<keyword evidence="3" id="KW-1185">Reference proteome</keyword>
<accession>A0A0D0AJH1</accession>
<reference evidence="2 3" key="1">
    <citation type="submission" date="2014-04" db="EMBL/GenBank/DDBJ databases">
        <title>Evolutionary Origins and Diversification of the Mycorrhizal Mutualists.</title>
        <authorList>
            <consortium name="DOE Joint Genome Institute"/>
            <consortium name="Mycorrhizal Genomics Consortium"/>
            <person name="Kohler A."/>
            <person name="Kuo A."/>
            <person name="Nagy L.G."/>
            <person name="Floudas D."/>
            <person name="Copeland A."/>
            <person name="Barry K.W."/>
            <person name="Cichocki N."/>
            <person name="Veneault-Fourrey C."/>
            <person name="LaButti K."/>
            <person name="Lindquist E.A."/>
            <person name="Lipzen A."/>
            <person name="Lundell T."/>
            <person name="Morin E."/>
            <person name="Murat C."/>
            <person name="Riley R."/>
            <person name="Ohm R."/>
            <person name="Sun H."/>
            <person name="Tunlid A."/>
            <person name="Henrissat B."/>
            <person name="Grigoriev I.V."/>
            <person name="Hibbett D.S."/>
            <person name="Martin F."/>
        </authorList>
    </citation>
    <scope>NUCLEOTIDE SEQUENCE [LARGE SCALE GENOMIC DNA]</scope>
    <source>
        <strain evidence="2 3">FD-317 M1</strain>
    </source>
</reference>
<feature type="compositionally biased region" description="Basic and acidic residues" evidence="1">
    <location>
        <begin position="41"/>
        <end position="55"/>
    </location>
</feature>
<dbReference type="AlphaFoldDB" id="A0A0D0AJH1"/>
<proteinExistence type="predicted"/>